<feature type="domain" description="HTH hxlR-type" evidence="4">
    <location>
        <begin position="11"/>
        <end position="109"/>
    </location>
</feature>
<accession>A0A543FXM4</accession>
<gene>
    <name evidence="5" type="ORF">FB388_5754</name>
</gene>
<dbReference type="PANTHER" id="PTHR33204:SF18">
    <property type="entry name" value="TRANSCRIPTIONAL REGULATORY PROTEIN"/>
    <property type="match status" value="1"/>
</dbReference>
<proteinExistence type="predicted"/>
<dbReference type="SUPFAM" id="SSF55718">
    <property type="entry name" value="SCP-like"/>
    <property type="match status" value="1"/>
</dbReference>
<dbReference type="Pfam" id="PF14864">
    <property type="entry name" value="Alkyl_sulf_C"/>
    <property type="match status" value="1"/>
</dbReference>
<comment type="caution">
    <text evidence="5">The sequence shown here is derived from an EMBL/GenBank/DDBJ whole genome shotgun (WGS) entry which is preliminary data.</text>
</comment>
<keyword evidence="2" id="KW-0238">DNA-binding</keyword>
<dbReference type="InterPro" id="IPR036390">
    <property type="entry name" value="WH_DNA-bd_sf"/>
</dbReference>
<keyword evidence="6" id="KW-1185">Reference proteome</keyword>
<evidence type="ECO:0000256" key="1">
    <source>
        <dbReference type="ARBA" id="ARBA00023015"/>
    </source>
</evidence>
<name>A0A543FXM4_9PSEU</name>
<sequence>MTGHRSYGEACGIAHALDLVGERWALLIVRDLLLGPKRFSDIQAGLPAAGPTILAQRLRHLESVGVVQRRTLPPPAGSRVYELTTWGTELGPLLLRLGSWGASSPVVPMRGGIGADSTMLRLQSTFTPDHRQPWTARYEFHLGHDRFTAQVADGALVEIARGTAPDRPDAVVETTPTTLDELIGHQKELTEAVGAGEATVTGDLAATRRLLEALG</sequence>
<organism evidence="5 6">
    <name type="scientific">Pseudonocardia cypriaca</name>
    <dbReference type="NCBI Taxonomy" id="882449"/>
    <lineage>
        <taxon>Bacteria</taxon>
        <taxon>Bacillati</taxon>
        <taxon>Actinomycetota</taxon>
        <taxon>Actinomycetes</taxon>
        <taxon>Pseudonocardiales</taxon>
        <taxon>Pseudonocardiaceae</taxon>
        <taxon>Pseudonocardia</taxon>
    </lineage>
</organism>
<dbReference type="Proteomes" id="UP000319818">
    <property type="component" value="Unassembled WGS sequence"/>
</dbReference>
<dbReference type="InterPro" id="IPR036388">
    <property type="entry name" value="WH-like_DNA-bd_sf"/>
</dbReference>
<dbReference type="RefSeq" id="WP_211362251.1">
    <property type="nucleotide sequence ID" value="NZ_VFPH01000002.1"/>
</dbReference>
<dbReference type="EMBL" id="VFPH01000002">
    <property type="protein sequence ID" value="TQM38514.1"/>
    <property type="molecule type" value="Genomic_DNA"/>
</dbReference>
<dbReference type="Pfam" id="PF01638">
    <property type="entry name" value="HxlR"/>
    <property type="match status" value="1"/>
</dbReference>
<dbReference type="InterPro" id="IPR029229">
    <property type="entry name" value="Alkyl_sulf_C"/>
</dbReference>
<dbReference type="Gene3D" id="1.10.10.10">
    <property type="entry name" value="Winged helix-like DNA-binding domain superfamily/Winged helix DNA-binding domain"/>
    <property type="match status" value="1"/>
</dbReference>
<dbReference type="PROSITE" id="PS51118">
    <property type="entry name" value="HTH_HXLR"/>
    <property type="match status" value="1"/>
</dbReference>
<evidence type="ECO:0000313" key="6">
    <source>
        <dbReference type="Proteomes" id="UP000319818"/>
    </source>
</evidence>
<keyword evidence="3" id="KW-0804">Transcription</keyword>
<dbReference type="PANTHER" id="PTHR33204">
    <property type="entry name" value="TRANSCRIPTIONAL REGULATOR, MARR FAMILY"/>
    <property type="match status" value="1"/>
</dbReference>
<dbReference type="Gene3D" id="3.30.1050.10">
    <property type="entry name" value="SCP2 sterol-binding domain"/>
    <property type="match status" value="1"/>
</dbReference>
<keyword evidence="1" id="KW-0805">Transcription regulation</keyword>
<dbReference type="InterPro" id="IPR002577">
    <property type="entry name" value="HTH_HxlR"/>
</dbReference>
<evidence type="ECO:0000256" key="2">
    <source>
        <dbReference type="ARBA" id="ARBA00023125"/>
    </source>
</evidence>
<reference evidence="5 6" key="1">
    <citation type="submission" date="2019-06" db="EMBL/GenBank/DDBJ databases">
        <title>Sequencing the genomes of 1000 actinobacteria strains.</title>
        <authorList>
            <person name="Klenk H.-P."/>
        </authorList>
    </citation>
    <scope>NUCLEOTIDE SEQUENCE [LARGE SCALE GENOMIC DNA]</scope>
    <source>
        <strain evidence="5 6">DSM 45511</strain>
    </source>
</reference>
<dbReference type="SUPFAM" id="SSF46785">
    <property type="entry name" value="Winged helix' DNA-binding domain"/>
    <property type="match status" value="1"/>
</dbReference>
<evidence type="ECO:0000256" key="3">
    <source>
        <dbReference type="ARBA" id="ARBA00023163"/>
    </source>
</evidence>
<evidence type="ECO:0000313" key="5">
    <source>
        <dbReference type="EMBL" id="TQM38514.1"/>
    </source>
</evidence>
<dbReference type="InterPro" id="IPR036527">
    <property type="entry name" value="SCP2_sterol-bd_dom_sf"/>
</dbReference>
<dbReference type="AlphaFoldDB" id="A0A543FXM4"/>
<evidence type="ECO:0000259" key="4">
    <source>
        <dbReference type="PROSITE" id="PS51118"/>
    </source>
</evidence>
<protein>
    <submittedName>
        <fullName evidence="5">HxlR family transcriptional regulator</fullName>
    </submittedName>
</protein>
<dbReference type="GO" id="GO:0003677">
    <property type="term" value="F:DNA binding"/>
    <property type="evidence" value="ECO:0007669"/>
    <property type="project" value="UniProtKB-KW"/>
</dbReference>